<evidence type="ECO:0000313" key="4">
    <source>
        <dbReference type="Proteomes" id="UP000813444"/>
    </source>
</evidence>
<keyword evidence="2" id="KW-0472">Membrane</keyword>
<keyword evidence="2" id="KW-1133">Transmembrane helix</keyword>
<feature type="compositionally biased region" description="Basic and acidic residues" evidence="1">
    <location>
        <begin position="312"/>
        <end position="323"/>
    </location>
</feature>
<feature type="region of interest" description="Disordered" evidence="1">
    <location>
        <begin position="302"/>
        <end position="333"/>
    </location>
</feature>
<sequence>MCYQLLELYSACRCAYYQHAIDRCAAYGRPNHHIQERTIYVGYPCPVHSSGQTATDLDHNRSLGYGASSLRPDAGANPQKKRLRTIVRQSQTKFHDEDSVKPHLPLGQQTTSDPLTSHPPEDETVGLSVPQNLSEKANGTTTVLKESRTKGDDDISSSDNDSSIPEVISEFDTVDQTSQTSATSLGGIDALDNLSNRLIFDSHLQYLWPQFISRASSLQQAQAQISSFISRYSLDLLVLAETSTSLSSELDERVKGSGFAKLAVAKFMLRKRRSIAENVCRYFWLPELDFHEKEVEAIPGENTFQGRVASPSEDHGKIQKQDENGSDEDDEENALPAVSQLTILNAFLFDSEPFQCFRETVQAHVERTAPLPMLMSIRDRAEQMFNNFVTTFMSKKPKGGQKRLLWTCACGSKLYDDYQENRPGALDDLKALLASCGVRSSVTGDLESNSRPPAQTTSSNSITASQLFNWRKPDLRLPRQWQRDGPRVPGKCNRKTSSTPTNNHNYVLACIPLGRWVSKLRQPEACMINSDQDFFSLLRIEYFASRTSRLFLGLRRVKAINFVKMELFQDSIADIRSCPSLPPEELKTQYLYDPMPADIVPPIGPNVLVHLFDHPSHAAVLPLLYKRIPKKLQEKLVPCVVKGSSLGWGIEVKEGLNMFVFFLCGCAGFILCLAAAISWTVGRSDIQGGVGIGSFMMAFVIFCGGMLQSHIEGR</sequence>
<feature type="compositionally biased region" description="Polar residues" evidence="1">
    <location>
        <begin position="129"/>
        <end position="144"/>
    </location>
</feature>
<name>A0A8K0WSX2_9HYPO</name>
<accession>A0A8K0WSX2</accession>
<proteinExistence type="predicted"/>
<gene>
    <name evidence="3" type="ORF">B0I35DRAFT_426223</name>
</gene>
<keyword evidence="4" id="KW-1185">Reference proteome</keyword>
<feature type="compositionally biased region" description="Acidic residues" evidence="1">
    <location>
        <begin position="324"/>
        <end position="333"/>
    </location>
</feature>
<protein>
    <submittedName>
        <fullName evidence="3">Uncharacterized protein</fullName>
    </submittedName>
</protein>
<feature type="transmembrane region" description="Helical" evidence="2">
    <location>
        <begin position="686"/>
        <end position="707"/>
    </location>
</feature>
<dbReference type="EMBL" id="JAGPNK010000004">
    <property type="protein sequence ID" value="KAH7322667.1"/>
    <property type="molecule type" value="Genomic_DNA"/>
</dbReference>
<evidence type="ECO:0000256" key="2">
    <source>
        <dbReference type="SAM" id="Phobius"/>
    </source>
</evidence>
<feature type="region of interest" description="Disordered" evidence="1">
    <location>
        <begin position="51"/>
        <end position="163"/>
    </location>
</feature>
<reference evidence="3" key="1">
    <citation type="journal article" date="2021" name="Nat. Commun.">
        <title>Genetic determinants of endophytism in the Arabidopsis root mycobiome.</title>
        <authorList>
            <person name="Mesny F."/>
            <person name="Miyauchi S."/>
            <person name="Thiergart T."/>
            <person name="Pickel B."/>
            <person name="Atanasova L."/>
            <person name="Karlsson M."/>
            <person name="Huettel B."/>
            <person name="Barry K.W."/>
            <person name="Haridas S."/>
            <person name="Chen C."/>
            <person name="Bauer D."/>
            <person name="Andreopoulos W."/>
            <person name="Pangilinan J."/>
            <person name="LaButti K."/>
            <person name="Riley R."/>
            <person name="Lipzen A."/>
            <person name="Clum A."/>
            <person name="Drula E."/>
            <person name="Henrissat B."/>
            <person name="Kohler A."/>
            <person name="Grigoriev I.V."/>
            <person name="Martin F.M."/>
            <person name="Hacquard S."/>
        </authorList>
    </citation>
    <scope>NUCLEOTIDE SEQUENCE</scope>
    <source>
        <strain evidence="3">MPI-CAGE-CH-0235</strain>
    </source>
</reference>
<evidence type="ECO:0000256" key="1">
    <source>
        <dbReference type="SAM" id="MobiDB-lite"/>
    </source>
</evidence>
<feature type="region of interest" description="Disordered" evidence="1">
    <location>
        <begin position="442"/>
        <end position="462"/>
    </location>
</feature>
<keyword evidence="2" id="KW-0812">Transmembrane</keyword>
<evidence type="ECO:0000313" key="3">
    <source>
        <dbReference type="EMBL" id="KAH7322667.1"/>
    </source>
</evidence>
<comment type="caution">
    <text evidence="3">The sequence shown here is derived from an EMBL/GenBank/DDBJ whole genome shotgun (WGS) entry which is preliminary data.</text>
</comment>
<dbReference type="Proteomes" id="UP000813444">
    <property type="component" value="Unassembled WGS sequence"/>
</dbReference>
<organism evidence="3 4">
    <name type="scientific">Stachybotrys elegans</name>
    <dbReference type="NCBI Taxonomy" id="80388"/>
    <lineage>
        <taxon>Eukaryota</taxon>
        <taxon>Fungi</taxon>
        <taxon>Dikarya</taxon>
        <taxon>Ascomycota</taxon>
        <taxon>Pezizomycotina</taxon>
        <taxon>Sordariomycetes</taxon>
        <taxon>Hypocreomycetidae</taxon>
        <taxon>Hypocreales</taxon>
        <taxon>Stachybotryaceae</taxon>
        <taxon>Stachybotrys</taxon>
    </lineage>
</organism>
<feature type="transmembrane region" description="Helical" evidence="2">
    <location>
        <begin position="659"/>
        <end position="680"/>
    </location>
</feature>
<dbReference type="AlphaFoldDB" id="A0A8K0WSX2"/>
<dbReference type="OrthoDB" id="5355526at2759"/>